<dbReference type="EMBL" id="VSSQ01000730">
    <property type="protein sequence ID" value="MPM00441.1"/>
    <property type="molecule type" value="Genomic_DNA"/>
</dbReference>
<proteinExistence type="predicted"/>
<evidence type="ECO:0000313" key="1">
    <source>
        <dbReference type="EMBL" id="MPM00441.1"/>
    </source>
</evidence>
<protein>
    <submittedName>
        <fullName evidence="1">Uncharacterized protein</fullName>
    </submittedName>
</protein>
<gene>
    <name evidence="1" type="ORF">SDC9_46665</name>
</gene>
<dbReference type="AlphaFoldDB" id="A0A644WAD1"/>
<reference evidence="1" key="1">
    <citation type="submission" date="2019-08" db="EMBL/GenBank/DDBJ databases">
        <authorList>
            <person name="Kucharzyk K."/>
            <person name="Murdoch R.W."/>
            <person name="Higgins S."/>
            <person name="Loffler F."/>
        </authorList>
    </citation>
    <scope>NUCLEOTIDE SEQUENCE</scope>
</reference>
<organism evidence="1">
    <name type="scientific">bioreactor metagenome</name>
    <dbReference type="NCBI Taxonomy" id="1076179"/>
    <lineage>
        <taxon>unclassified sequences</taxon>
        <taxon>metagenomes</taxon>
        <taxon>ecological metagenomes</taxon>
    </lineage>
</organism>
<name>A0A644WAD1_9ZZZZ</name>
<accession>A0A644WAD1</accession>
<comment type="caution">
    <text evidence="1">The sequence shown here is derived from an EMBL/GenBank/DDBJ whole genome shotgun (WGS) entry which is preliminary data.</text>
</comment>
<sequence length="223" mass="24841">MNNNISNEKAKNSTEQYFTEAGYSADEATKLANIANTYKECGETCAEVSVSNRTKKRGRTHKSGYAVNNEALIYRIADVGLLNKLHGVKSGVTPRVFYFDKSPDIKAIIDEYNATPNKESDYLATINHLGNRVSELEQNMRTLSNWMTSGVDKINETGNMSYIDRAYLLEKIKKEFLPLGIVDIVGVVKNDDGNILSFTMTVKETEGTVVNYAFNLAKVTNIT</sequence>